<evidence type="ECO:0000313" key="6">
    <source>
        <dbReference type="EMBL" id="MCS3866872.1"/>
    </source>
</evidence>
<evidence type="ECO:0000256" key="3">
    <source>
        <dbReference type="ARBA" id="ARBA00022801"/>
    </source>
</evidence>
<evidence type="ECO:0000256" key="2">
    <source>
        <dbReference type="ARBA" id="ARBA00022670"/>
    </source>
</evidence>
<dbReference type="GO" id="GO:0008236">
    <property type="term" value="F:serine-type peptidase activity"/>
    <property type="evidence" value="ECO:0007669"/>
    <property type="project" value="UniProtKB-KW"/>
</dbReference>
<dbReference type="PANTHER" id="PTHR36175">
    <property type="entry name" value="CYANOPHYCINASE"/>
    <property type="match status" value="1"/>
</dbReference>
<dbReference type="GO" id="GO:0008241">
    <property type="term" value="F:peptidyl-dipeptidase activity"/>
    <property type="evidence" value="ECO:0007669"/>
    <property type="project" value="UniProtKB-EC"/>
</dbReference>
<dbReference type="AlphaFoldDB" id="A0A9X2U4S2"/>
<dbReference type="EC" id="3.4.15.6" evidence="6"/>
<dbReference type="GO" id="GO:0006508">
    <property type="term" value="P:proteolysis"/>
    <property type="evidence" value="ECO:0007669"/>
    <property type="project" value="UniProtKB-KW"/>
</dbReference>
<sequence>MRLRDLLLAFTLFFPTILTPAHGQQSENAHVPHDTTAVPSGTLMLAGGATGAELYATFVELAGGADAEIVYVPTASEKVDLESTRAFVRKQGAKVGASPENITVLHTRTPEVADTDSFAAPLETADAVWFSGGRQWRLVDAYAGTEALDGFWSVLERGGVIGGSSAGATIQGSFLVRGDTSGNQIMMGNHQEGFGFLPRSAVDQHLLARNRECDLIPVIEEHPTLLGIGIDENTAAVVRGDTMRVIGESKVAIYDHRRWTQGDGPLACEDKFFFLEPGDRLDLRTRQELASGTK</sequence>
<feature type="chain" id="PRO_5040760010" evidence="5">
    <location>
        <begin position="24"/>
        <end position="294"/>
    </location>
</feature>
<feature type="signal peptide" evidence="5">
    <location>
        <begin position="1"/>
        <end position="23"/>
    </location>
</feature>
<name>A0A9X2U4S2_9BACT</name>
<accession>A0A9X2U4S2</accession>
<dbReference type="Proteomes" id="UP001155034">
    <property type="component" value="Unassembled WGS sequence"/>
</dbReference>
<dbReference type="SUPFAM" id="SSF52317">
    <property type="entry name" value="Class I glutamine amidotransferase-like"/>
    <property type="match status" value="1"/>
</dbReference>
<keyword evidence="3 6" id="KW-0378">Hydrolase</keyword>
<dbReference type="CDD" id="cd03145">
    <property type="entry name" value="GAT1_cyanophycinase"/>
    <property type="match status" value="1"/>
</dbReference>
<keyword evidence="6" id="KW-0121">Carboxypeptidase</keyword>
<keyword evidence="5" id="KW-0732">Signal</keyword>
<dbReference type="InterPro" id="IPR005320">
    <property type="entry name" value="Peptidase_S51"/>
</dbReference>
<evidence type="ECO:0000256" key="5">
    <source>
        <dbReference type="SAM" id="SignalP"/>
    </source>
</evidence>
<dbReference type="PANTHER" id="PTHR36175:SF1">
    <property type="entry name" value="CYANOPHYCINASE"/>
    <property type="match status" value="1"/>
</dbReference>
<keyword evidence="4" id="KW-0720">Serine protease</keyword>
<evidence type="ECO:0000256" key="4">
    <source>
        <dbReference type="ARBA" id="ARBA00022825"/>
    </source>
</evidence>
<dbReference type="EMBL" id="JANTYZ010000024">
    <property type="protein sequence ID" value="MCS3866872.1"/>
    <property type="molecule type" value="Genomic_DNA"/>
</dbReference>
<dbReference type="GO" id="GO:0004180">
    <property type="term" value="F:carboxypeptidase activity"/>
    <property type="evidence" value="ECO:0007669"/>
    <property type="project" value="UniProtKB-KW"/>
</dbReference>
<dbReference type="Pfam" id="PF03575">
    <property type="entry name" value="Peptidase_S51"/>
    <property type="match status" value="1"/>
</dbReference>
<dbReference type="Gene3D" id="3.40.50.880">
    <property type="match status" value="1"/>
</dbReference>
<organism evidence="6 7">
    <name type="scientific">Salinibacter ruber</name>
    <dbReference type="NCBI Taxonomy" id="146919"/>
    <lineage>
        <taxon>Bacteria</taxon>
        <taxon>Pseudomonadati</taxon>
        <taxon>Rhodothermota</taxon>
        <taxon>Rhodothermia</taxon>
        <taxon>Rhodothermales</taxon>
        <taxon>Salinibacteraceae</taxon>
        <taxon>Salinibacter</taxon>
    </lineage>
</organism>
<proteinExistence type="inferred from homology"/>
<gene>
    <name evidence="6" type="ORF">GGP82_003455</name>
</gene>
<dbReference type="InterPro" id="IPR029062">
    <property type="entry name" value="Class_I_gatase-like"/>
</dbReference>
<evidence type="ECO:0000256" key="1">
    <source>
        <dbReference type="ARBA" id="ARBA00006534"/>
    </source>
</evidence>
<comment type="similarity">
    <text evidence="1">Belongs to the peptidase S51 family.</text>
</comment>
<keyword evidence="2" id="KW-0645">Protease</keyword>
<evidence type="ECO:0000313" key="7">
    <source>
        <dbReference type="Proteomes" id="UP001155034"/>
    </source>
</evidence>
<comment type="caution">
    <text evidence="6">The sequence shown here is derived from an EMBL/GenBank/DDBJ whole genome shotgun (WGS) entry which is preliminary data.</text>
</comment>
<protein>
    <submittedName>
        <fullName evidence="6">Cyanophycinase</fullName>
        <ecNumber evidence="6">3.4.15.6</ecNumber>
    </submittedName>
</protein>
<dbReference type="RefSeq" id="WP_180984879.1">
    <property type="nucleotide sequence ID" value="NZ_CALTSD010000017.1"/>
</dbReference>
<reference evidence="6" key="1">
    <citation type="submission" date="2022-08" db="EMBL/GenBank/DDBJ databases">
        <title>Genomic Encyclopedia of Type Strains, Phase V (KMG-V): Genome sequencing to study the core and pangenomes of soil and plant-associated prokaryotes.</title>
        <authorList>
            <person name="Whitman W."/>
        </authorList>
    </citation>
    <scope>NUCLEOTIDE SEQUENCE</scope>
    <source>
        <strain evidence="6">SP2016B</strain>
    </source>
</reference>